<keyword evidence="3" id="KW-1185">Reference proteome</keyword>
<proteinExistence type="predicted"/>
<dbReference type="EMBL" id="CATOUU010000654">
    <property type="protein sequence ID" value="CAI9938204.1"/>
    <property type="molecule type" value="Genomic_DNA"/>
</dbReference>
<evidence type="ECO:0000313" key="2">
    <source>
        <dbReference type="EMBL" id="CAL5990437.1"/>
    </source>
</evidence>
<dbReference type="Proteomes" id="UP001642409">
    <property type="component" value="Unassembled WGS sequence"/>
</dbReference>
<evidence type="ECO:0000313" key="1">
    <source>
        <dbReference type="EMBL" id="CAI9938204.1"/>
    </source>
</evidence>
<dbReference type="EMBL" id="CAXDID020000025">
    <property type="protein sequence ID" value="CAL5990437.1"/>
    <property type="molecule type" value="Genomic_DNA"/>
</dbReference>
<sequence>MSYNIQYQYLNNLHFYEDIINDSLNNLVKTAGRLHSFTLYFRNQFVYHFIDYTQLIFLSKNINVDSIYDHNLTFTMNRYQLPFSDTNKFPNNIYSVHQIVSSQSVNSTWLNSKLQGDDSFSNHFVELMQK</sequence>
<reference evidence="2 3" key="2">
    <citation type="submission" date="2024-07" db="EMBL/GenBank/DDBJ databases">
        <authorList>
            <person name="Akdeniz Z."/>
        </authorList>
    </citation>
    <scope>NUCLEOTIDE SEQUENCE [LARGE SCALE GENOMIC DNA]</scope>
</reference>
<evidence type="ECO:0000313" key="3">
    <source>
        <dbReference type="Proteomes" id="UP001642409"/>
    </source>
</evidence>
<comment type="caution">
    <text evidence="1">The sequence shown here is derived from an EMBL/GenBank/DDBJ whole genome shotgun (WGS) entry which is preliminary data.</text>
</comment>
<name>A0AA86PFG0_9EUKA</name>
<dbReference type="AlphaFoldDB" id="A0AA86PFG0"/>
<reference evidence="1" key="1">
    <citation type="submission" date="2023-06" db="EMBL/GenBank/DDBJ databases">
        <authorList>
            <person name="Kurt Z."/>
        </authorList>
    </citation>
    <scope>NUCLEOTIDE SEQUENCE</scope>
</reference>
<organism evidence="1">
    <name type="scientific">Hexamita inflata</name>
    <dbReference type="NCBI Taxonomy" id="28002"/>
    <lineage>
        <taxon>Eukaryota</taxon>
        <taxon>Metamonada</taxon>
        <taxon>Diplomonadida</taxon>
        <taxon>Hexamitidae</taxon>
        <taxon>Hexamitinae</taxon>
        <taxon>Hexamita</taxon>
    </lineage>
</organism>
<protein>
    <submittedName>
        <fullName evidence="2">Hypothetical_protein</fullName>
    </submittedName>
</protein>
<gene>
    <name evidence="2" type="ORF">HINF_LOCUS11342</name>
    <name evidence="1" type="ORF">HINF_LOCUS25849</name>
</gene>
<accession>A0AA86PFG0</accession>